<name>A0A8H8CKA9_PSICU</name>
<dbReference type="OrthoDB" id="2928732at2759"/>
<proteinExistence type="predicted"/>
<comment type="caution">
    <text evidence="1">The sequence shown here is derived from an EMBL/GenBank/DDBJ whole genome shotgun (WGS) entry which is preliminary data.</text>
</comment>
<gene>
    <name evidence="1" type="ORF">JR316_007174</name>
</gene>
<reference evidence="1" key="1">
    <citation type="submission" date="2021-02" db="EMBL/GenBank/DDBJ databases">
        <title>Psilocybe cubensis genome.</title>
        <authorList>
            <person name="Mckernan K.J."/>
            <person name="Crawford S."/>
            <person name="Trippe A."/>
            <person name="Kane L.T."/>
            <person name="Mclaughlin S."/>
        </authorList>
    </citation>
    <scope>NUCLEOTIDE SEQUENCE [LARGE SCALE GENOMIC DNA]</scope>
    <source>
        <strain evidence="1">MGC-MH-2018</strain>
    </source>
</reference>
<protein>
    <submittedName>
        <fullName evidence="1">Uncharacterized protein</fullName>
    </submittedName>
</protein>
<organism evidence="1">
    <name type="scientific">Psilocybe cubensis</name>
    <name type="common">Psychedelic mushroom</name>
    <name type="synonym">Stropharia cubensis</name>
    <dbReference type="NCBI Taxonomy" id="181762"/>
    <lineage>
        <taxon>Eukaryota</taxon>
        <taxon>Fungi</taxon>
        <taxon>Dikarya</taxon>
        <taxon>Basidiomycota</taxon>
        <taxon>Agaricomycotina</taxon>
        <taxon>Agaricomycetes</taxon>
        <taxon>Agaricomycetidae</taxon>
        <taxon>Agaricales</taxon>
        <taxon>Agaricineae</taxon>
        <taxon>Strophariaceae</taxon>
        <taxon>Psilocybe</taxon>
    </lineage>
</organism>
<evidence type="ECO:0000313" key="1">
    <source>
        <dbReference type="EMBL" id="KAG5168573.1"/>
    </source>
</evidence>
<dbReference type="EMBL" id="JAFIQS010000006">
    <property type="protein sequence ID" value="KAG5168573.1"/>
    <property type="molecule type" value="Genomic_DNA"/>
</dbReference>
<dbReference type="AlphaFoldDB" id="A0A8H8CKA9"/>
<accession>A0A8H8CKA9</accession>
<sequence length="131" mass="13298">MCSLSISQNNTLHRSYRITNDYYTTMKFTTAAFTTLACASAAMSATITGFAGADCTGSQVASGSGGSNTCLTLGSASVRSISYSGVPSSIEFYISGGGHDSCTHGSQLTRGAGSGCATAPTGVNWESVLIH</sequence>